<evidence type="ECO:0000256" key="4">
    <source>
        <dbReference type="ARBA" id="ARBA00023163"/>
    </source>
</evidence>
<organism evidence="6 7">
    <name type="scientific">Vogesella indigofera</name>
    <name type="common">Pseudomonas indigofera</name>
    <dbReference type="NCBI Taxonomy" id="45465"/>
    <lineage>
        <taxon>Bacteria</taxon>
        <taxon>Pseudomonadati</taxon>
        <taxon>Pseudomonadota</taxon>
        <taxon>Betaproteobacteria</taxon>
        <taxon>Neisseriales</taxon>
        <taxon>Chromobacteriaceae</taxon>
        <taxon>Vogesella</taxon>
    </lineage>
</organism>
<comment type="similarity">
    <text evidence="1">Belongs to the LysR transcriptional regulatory family.</text>
</comment>
<dbReference type="GO" id="GO:0003677">
    <property type="term" value="F:DNA binding"/>
    <property type="evidence" value="ECO:0007669"/>
    <property type="project" value="UniProtKB-KW"/>
</dbReference>
<dbReference type="SUPFAM" id="SSF53850">
    <property type="entry name" value="Periplasmic binding protein-like II"/>
    <property type="match status" value="1"/>
</dbReference>
<accession>A0A495BDG3</accession>
<evidence type="ECO:0000313" key="6">
    <source>
        <dbReference type="EMBL" id="RKQ59031.1"/>
    </source>
</evidence>
<reference evidence="6 7" key="1">
    <citation type="submission" date="2018-10" db="EMBL/GenBank/DDBJ databases">
        <title>Genomic Encyclopedia of Type Strains, Phase IV (KMG-IV): sequencing the most valuable type-strain genomes for metagenomic binning, comparative biology and taxonomic classification.</title>
        <authorList>
            <person name="Goeker M."/>
        </authorList>
    </citation>
    <scope>NUCLEOTIDE SEQUENCE [LARGE SCALE GENOMIC DNA]</scope>
    <source>
        <strain evidence="6 7">DSM 3303</strain>
    </source>
</reference>
<dbReference type="CDD" id="cd08422">
    <property type="entry name" value="PBP2_CrgA_like"/>
    <property type="match status" value="1"/>
</dbReference>
<proteinExistence type="inferred from homology"/>
<dbReference type="Pfam" id="PF00126">
    <property type="entry name" value="HTH_1"/>
    <property type="match status" value="1"/>
</dbReference>
<sequence length="305" mass="33531">MKTTPTLSPDALLAFDALARHGSFTAAAEALHCAKSRISQLIKELEQELGTVLVLRNTRRVALTESGQRLAAHATRLRELLDSVRHDIEQARDSVEGVLRIGCSAGLAQQLLGPLLAEMAMLYPALCIELKVENRIQDPVGEGLDFTLRTRNVHDDRLVARPVGLVWEALYASPAYLAQHPAPASTEQLHQHRLISNAYYSKQGSEWRLACDDTSATLNICPSLVVDQYAVVSSIIQAGHGIGLLPSYMAKPLLEKGDIVAVLPQWRAAGWPVFLVFAYHQPMPRKHQAFISFIIPRLQAALDGI</sequence>
<evidence type="ECO:0000259" key="5">
    <source>
        <dbReference type="PROSITE" id="PS50931"/>
    </source>
</evidence>
<dbReference type="PROSITE" id="PS50931">
    <property type="entry name" value="HTH_LYSR"/>
    <property type="match status" value="1"/>
</dbReference>
<keyword evidence="4" id="KW-0804">Transcription</keyword>
<comment type="caution">
    <text evidence="6">The sequence shown here is derived from an EMBL/GenBank/DDBJ whole genome shotgun (WGS) entry which is preliminary data.</text>
</comment>
<evidence type="ECO:0000256" key="1">
    <source>
        <dbReference type="ARBA" id="ARBA00009437"/>
    </source>
</evidence>
<dbReference type="InterPro" id="IPR036388">
    <property type="entry name" value="WH-like_DNA-bd_sf"/>
</dbReference>
<dbReference type="Pfam" id="PF03466">
    <property type="entry name" value="LysR_substrate"/>
    <property type="match status" value="1"/>
</dbReference>
<dbReference type="PANTHER" id="PTHR30537">
    <property type="entry name" value="HTH-TYPE TRANSCRIPTIONAL REGULATOR"/>
    <property type="match status" value="1"/>
</dbReference>
<dbReference type="FunFam" id="1.10.10.10:FF:000001">
    <property type="entry name" value="LysR family transcriptional regulator"/>
    <property type="match status" value="1"/>
</dbReference>
<evidence type="ECO:0000256" key="3">
    <source>
        <dbReference type="ARBA" id="ARBA00023125"/>
    </source>
</evidence>
<dbReference type="RefSeq" id="WP_120810608.1">
    <property type="nucleotide sequence ID" value="NZ_RBID01000014.1"/>
</dbReference>
<gene>
    <name evidence="6" type="ORF">C8E02_2008</name>
</gene>
<dbReference type="Gene3D" id="3.40.190.290">
    <property type="match status" value="1"/>
</dbReference>
<dbReference type="InterPro" id="IPR036390">
    <property type="entry name" value="WH_DNA-bd_sf"/>
</dbReference>
<dbReference type="InterPro" id="IPR005119">
    <property type="entry name" value="LysR_subst-bd"/>
</dbReference>
<dbReference type="Gene3D" id="1.10.10.10">
    <property type="entry name" value="Winged helix-like DNA-binding domain superfamily/Winged helix DNA-binding domain"/>
    <property type="match status" value="1"/>
</dbReference>
<protein>
    <submittedName>
        <fullName evidence="6">LysR family transcriptional regulator</fullName>
    </submittedName>
</protein>
<feature type="domain" description="HTH lysR-type" evidence="5">
    <location>
        <begin position="7"/>
        <end position="64"/>
    </location>
</feature>
<keyword evidence="3" id="KW-0238">DNA-binding</keyword>
<dbReference type="Proteomes" id="UP000279384">
    <property type="component" value="Unassembled WGS sequence"/>
</dbReference>
<name>A0A495BDG3_VOGIN</name>
<dbReference type="InterPro" id="IPR058163">
    <property type="entry name" value="LysR-type_TF_proteobact-type"/>
</dbReference>
<dbReference type="SUPFAM" id="SSF46785">
    <property type="entry name" value="Winged helix' DNA-binding domain"/>
    <property type="match status" value="1"/>
</dbReference>
<dbReference type="GO" id="GO:0003700">
    <property type="term" value="F:DNA-binding transcription factor activity"/>
    <property type="evidence" value="ECO:0007669"/>
    <property type="project" value="InterPro"/>
</dbReference>
<dbReference type="EMBL" id="RBID01000014">
    <property type="protein sequence ID" value="RKQ59031.1"/>
    <property type="molecule type" value="Genomic_DNA"/>
</dbReference>
<keyword evidence="2" id="KW-0805">Transcription regulation</keyword>
<dbReference type="PANTHER" id="PTHR30537:SF5">
    <property type="entry name" value="HTH-TYPE TRANSCRIPTIONAL ACTIVATOR TTDR-RELATED"/>
    <property type="match status" value="1"/>
</dbReference>
<evidence type="ECO:0000256" key="2">
    <source>
        <dbReference type="ARBA" id="ARBA00023015"/>
    </source>
</evidence>
<evidence type="ECO:0000313" key="7">
    <source>
        <dbReference type="Proteomes" id="UP000279384"/>
    </source>
</evidence>
<dbReference type="AlphaFoldDB" id="A0A495BDG3"/>
<dbReference type="InterPro" id="IPR000847">
    <property type="entry name" value="LysR_HTH_N"/>
</dbReference>